<dbReference type="EMBL" id="VMFD01000038">
    <property type="protein sequence ID" value="TSC65557.1"/>
    <property type="molecule type" value="Genomic_DNA"/>
</dbReference>
<name>A0A554JB06_9BACT</name>
<organism evidence="1 2">
    <name type="scientific">Candidatus Berkelbacteria bacterium Gr01-1014_85</name>
    <dbReference type="NCBI Taxonomy" id="2017150"/>
    <lineage>
        <taxon>Bacteria</taxon>
        <taxon>Candidatus Berkelbacteria</taxon>
    </lineage>
</organism>
<protein>
    <submittedName>
        <fullName evidence="1">Uncharacterized protein</fullName>
    </submittedName>
</protein>
<sequence>MAQFGYTIEGLKLDESDDQAIQAAIVARLLTILHQSLPFERIERGIANLPKPLPSKWQLVIRPVYLQGLDRGSVYALSSDDIRQALLVYQDKLMIDLSLVVVEIELTFVFDKLTVAVSQIMPLGHWSEASLLPLLINIRIESTAYRQRENILVGPATRVLTGIRIELVPID</sequence>
<dbReference type="Proteomes" id="UP000316253">
    <property type="component" value="Unassembled WGS sequence"/>
</dbReference>
<reference evidence="1 2" key="1">
    <citation type="submission" date="2017-08" db="EMBL/GenBank/DDBJ databases">
        <title>Mechanisms for carbon and nitrogen cycling indicate functional differentiation within the Candidate Phyla Radiation.</title>
        <authorList>
            <person name="Danczak R.E."/>
            <person name="Johnston M.D."/>
            <person name="Kenah C."/>
            <person name="Slattery M."/>
            <person name="Wrighton K.C."/>
            <person name="Wilkins M.J."/>
        </authorList>
    </citation>
    <scope>NUCLEOTIDE SEQUENCE [LARGE SCALE GENOMIC DNA]</scope>
    <source>
        <strain evidence="1">Gr01-1014_85</strain>
    </source>
</reference>
<evidence type="ECO:0000313" key="2">
    <source>
        <dbReference type="Proteomes" id="UP000316253"/>
    </source>
</evidence>
<proteinExistence type="predicted"/>
<dbReference type="AlphaFoldDB" id="A0A554JB06"/>
<gene>
    <name evidence="1" type="ORF">CEO22_444</name>
</gene>
<comment type="caution">
    <text evidence="1">The sequence shown here is derived from an EMBL/GenBank/DDBJ whole genome shotgun (WGS) entry which is preliminary data.</text>
</comment>
<accession>A0A554JB06</accession>
<evidence type="ECO:0000313" key="1">
    <source>
        <dbReference type="EMBL" id="TSC65557.1"/>
    </source>
</evidence>